<comment type="caution">
    <text evidence="1">The sequence shown here is derived from an EMBL/GenBank/DDBJ whole genome shotgun (WGS) entry which is preliminary data.</text>
</comment>
<keyword evidence="2" id="KW-1185">Reference proteome</keyword>
<accession>A0ABT9SJ14</accession>
<name>A0ABT9SJ14_9FLAO</name>
<dbReference type="EMBL" id="JAUSRL010000002">
    <property type="protein sequence ID" value="MDP9959278.1"/>
    <property type="molecule type" value="Genomic_DNA"/>
</dbReference>
<organism evidence="1 2">
    <name type="scientific">Chryseobacterium lathyri</name>
    <dbReference type="NCBI Taxonomy" id="395933"/>
    <lineage>
        <taxon>Bacteria</taxon>
        <taxon>Pseudomonadati</taxon>
        <taxon>Bacteroidota</taxon>
        <taxon>Flavobacteriia</taxon>
        <taxon>Flavobacteriales</taxon>
        <taxon>Weeksellaceae</taxon>
        <taxon>Chryseobacterium group</taxon>
        <taxon>Chryseobacterium</taxon>
    </lineage>
</organism>
<evidence type="ECO:0000313" key="1">
    <source>
        <dbReference type="EMBL" id="MDP9959278.1"/>
    </source>
</evidence>
<reference evidence="1 2" key="1">
    <citation type="submission" date="2023-07" db="EMBL/GenBank/DDBJ databases">
        <title>Sorghum-associated microbial communities from plants grown in Nebraska, USA.</title>
        <authorList>
            <person name="Schachtman D."/>
        </authorList>
    </citation>
    <scope>NUCLEOTIDE SEQUENCE [LARGE SCALE GENOMIC DNA]</scope>
    <source>
        <strain evidence="1 2">CC351</strain>
    </source>
</reference>
<dbReference type="Proteomes" id="UP001235513">
    <property type="component" value="Unassembled WGS sequence"/>
</dbReference>
<gene>
    <name evidence="1" type="ORF">J2T04_001157</name>
</gene>
<evidence type="ECO:0000313" key="2">
    <source>
        <dbReference type="Proteomes" id="UP001235513"/>
    </source>
</evidence>
<dbReference type="RefSeq" id="WP_306841960.1">
    <property type="nucleotide sequence ID" value="NZ_JAUSRL010000002.1"/>
</dbReference>
<protein>
    <recommendedName>
        <fullName evidence="3">Anti-bacteriophage protein A/HamA C-terminal domain-containing protein</fullName>
    </recommendedName>
</protein>
<sequence length="199" mass="23447">MNQYLLDLEKSLHAVEPDDYCWTAVNAKDQKYLQSAENNFASEIKVHFRALMRMPENMVRYHNLKFHFDVLKGSRMIQPDFVLHESPDNQNQQIFYSELKIDPNCSLKDDLEKLVYALSDDLNFENAVMIVANKTLRSAMSQIVKHVGNQDDATLKKIFLFHAFPDKEKRIITYHRINFLEIFRETIIASITHKTFDQF</sequence>
<evidence type="ECO:0008006" key="3">
    <source>
        <dbReference type="Google" id="ProtNLM"/>
    </source>
</evidence>
<proteinExistence type="predicted"/>